<gene>
    <name evidence="2" type="ORF">RGQ30_23570</name>
</gene>
<dbReference type="KEGG" id="lto:RGQ30_23570"/>
<protein>
    <submittedName>
        <fullName evidence="2">Histidine phosphatase family protein</fullName>
    </submittedName>
</protein>
<evidence type="ECO:0000313" key="3">
    <source>
        <dbReference type="Proteomes" id="UP001329151"/>
    </source>
</evidence>
<proteinExistence type="predicted"/>
<dbReference type="EMBL" id="AP028947">
    <property type="protein sequence ID" value="BET26856.1"/>
    <property type="molecule type" value="Genomic_DNA"/>
</dbReference>
<keyword evidence="1" id="KW-0378">Hydrolase</keyword>
<dbReference type="CDD" id="cd07067">
    <property type="entry name" value="HP_PGM_like"/>
    <property type="match status" value="1"/>
</dbReference>
<dbReference type="InterPro" id="IPR029033">
    <property type="entry name" value="His_PPase_superfam"/>
</dbReference>
<sequence length="233" mass="25619">MSLLVLMRHGQASFGAARYDALSELGQAQARATGQWMRAQGVKPTSIVHGPRQRQADTAALLFNEGGFNLAGEQTLPMQQDPLLDEFAEGEEIFATAQNFLGRSMHMDHSETARPRLDVLRDYDATCRAWSQGQVSIQGRLSLDEFRGQLRQWLTEQSAAEQPPGQHTLVVTSAGSIAALVCEVMGLPNSSWYSLLRVIRNASLTEVLYSKGQCSLLSFNGVNHLPKDLNTSM</sequence>
<dbReference type="InterPro" id="IPR013078">
    <property type="entry name" value="His_Pase_superF_clade-1"/>
</dbReference>
<dbReference type="InterPro" id="IPR051021">
    <property type="entry name" value="Mito_Ser/Thr_phosphatase"/>
</dbReference>
<name>A0AA86JGU2_9BURK</name>
<dbReference type="SMART" id="SM00855">
    <property type="entry name" value="PGAM"/>
    <property type="match status" value="1"/>
</dbReference>
<dbReference type="RefSeq" id="WP_130555712.1">
    <property type="nucleotide sequence ID" value="NZ_AP028947.1"/>
</dbReference>
<organism evidence="2 3">
    <name type="scientific">Limnobacter thiooxidans</name>
    <dbReference type="NCBI Taxonomy" id="131080"/>
    <lineage>
        <taxon>Bacteria</taxon>
        <taxon>Pseudomonadati</taxon>
        <taxon>Pseudomonadota</taxon>
        <taxon>Betaproteobacteria</taxon>
        <taxon>Burkholderiales</taxon>
        <taxon>Burkholderiaceae</taxon>
        <taxon>Limnobacter</taxon>
    </lineage>
</organism>
<dbReference type="Proteomes" id="UP001329151">
    <property type="component" value="Chromosome"/>
</dbReference>
<evidence type="ECO:0000313" key="2">
    <source>
        <dbReference type="EMBL" id="BET26856.1"/>
    </source>
</evidence>
<keyword evidence="3" id="KW-1185">Reference proteome</keyword>
<dbReference type="Pfam" id="PF00300">
    <property type="entry name" value="His_Phos_1"/>
    <property type="match status" value="1"/>
</dbReference>
<dbReference type="AlphaFoldDB" id="A0AA86JGU2"/>
<dbReference type="PANTHER" id="PTHR20935:SF0">
    <property type="entry name" value="SERINE_THREONINE-PROTEIN PHOSPHATASE PGAM5, MITOCHONDRIAL"/>
    <property type="match status" value="1"/>
</dbReference>
<accession>A0AA86JGU2</accession>
<dbReference type="Gene3D" id="3.40.50.1240">
    <property type="entry name" value="Phosphoglycerate mutase-like"/>
    <property type="match status" value="1"/>
</dbReference>
<reference evidence="2 3" key="1">
    <citation type="submission" date="2023-10" db="EMBL/GenBank/DDBJ databases">
        <title>Complete Genome Sequence of Limnobacter thiooxidans CS-K2T, Isolated from freshwater lake sediments in Bavaria, Germany.</title>
        <authorList>
            <person name="Naruki M."/>
            <person name="Watanabe A."/>
            <person name="Warashina T."/>
            <person name="Morita T."/>
            <person name="Arakawa K."/>
        </authorList>
    </citation>
    <scope>NUCLEOTIDE SEQUENCE [LARGE SCALE GENOMIC DNA]</scope>
    <source>
        <strain evidence="2 3">CS-K2</strain>
    </source>
</reference>
<dbReference type="SUPFAM" id="SSF53254">
    <property type="entry name" value="Phosphoglycerate mutase-like"/>
    <property type="match status" value="1"/>
</dbReference>
<dbReference type="GO" id="GO:0016787">
    <property type="term" value="F:hydrolase activity"/>
    <property type="evidence" value="ECO:0007669"/>
    <property type="project" value="UniProtKB-KW"/>
</dbReference>
<dbReference type="PANTHER" id="PTHR20935">
    <property type="entry name" value="PHOSPHOGLYCERATE MUTASE-RELATED"/>
    <property type="match status" value="1"/>
</dbReference>
<evidence type="ECO:0000256" key="1">
    <source>
        <dbReference type="ARBA" id="ARBA00022801"/>
    </source>
</evidence>